<reference evidence="1" key="2">
    <citation type="journal article" date="2023" name="IMA Fungus">
        <title>Comparative genomic study of the Penicillium genus elucidates a diverse pangenome and 15 lateral gene transfer events.</title>
        <authorList>
            <person name="Petersen C."/>
            <person name="Sorensen T."/>
            <person name="Nielsen M.R."/>
            <person name="Sondergaard T.E."/>
            <person name="Sorensen J.L."/>
            <person name="Fitzpatrick D.A."/>
            <person name="Frisvad J.C."/>
            <person name="Nielsen K.L."/>
        </authorList>
    </citation>
    <scope>NUCLEOTIDE SEQUENCE</scope>
    <source>
        <strain evidence="1">IBT 26290</strain>
    </source>
</reference>
<proteinExistence type="predicted"/>
<evidence type="ECO:0000313" key="1">
    <source>
        <dbReference type="EMBL" id="KAJ5153456.1"/>
    </source>
</evidence>
<sequence length="172" mass="18126">MTSGVLVGYSIAKYYPTSEKTPVHSSAGKSSAPSYSSGWWPVVARGRSVVVCSPDSVFVQQSLLPQWLRSCEQFPPDADMATDINLGSSSVPCCTSGSRGKKGRGTPVFFASGLDTNAPDRGGCNLISYNLSTQYCDRAAGHDSDGPDRKLMSRGKPDLLSIPASGTLAPMV</sequence>
<dbReference type="Proteomes" id="UP001149163">
    <property type="component" value="Unassembled WGS sequence"/>
</dbReference>
<gene>
    <name evidence="1" type="ORF">N7482_009934</name>
</gene>
<dbReference type="GeneID" id="81431234"/>
<keyword evidence="2" id="KW-1185">Reference proteome</keyword>
<dbReference type="RefSeq" id="XP_056539764.1">
    <property type="nucleotide sequence ID" value="XM_056692058.1"/>
</dbReference>
<comment type="caution">
    <text evidence="1">The sequence shown here is derived from an EMBL/GenBank/DDBJ whole genome shotgun (WGS) entry which is preliminary data.</text>
</comment>
<dbReference type="AlphaFoldDB" id="A0A9W9LFE9"/>
<dbReference type="EMBL" id="JAPQKN010000007">
    <property type="protein sequence ID" value="KAJ5153456.1"/>
    <property type="molecule type" value="Genomic_DNA"/>
</dbReference>
<reference evidence="1" key="1">
    <citation type="submission" date="2022-11" db="EMBL/GenBank/DDBJ databases">
        <authorList>
            <person name="Petersen C."/>
        </authorList>
    </citation>
    <scope>NUCLEOTIDE SEQUENCE</scope>
    <source>
        <strain evidence="1">IBT 26290</strain>
    </source>
</reference>
<evidence type="ECO:0000313" key="2">
    <source>
        <dbReference type="Proteomes" id="UP001149163"/>
    </source>
</evidence>
<protein>
    <submittedName>
        <fullName evidence="1">Uncharacterized protein</fullName>
    </submittedName>
</protein>
<organism evidence="1 2">
    <name type="scientific">Penicillium canariense</name>
    <dbReference type="NCBI Taxonomy" id="189055"/>
    <lineage>
        <taxon>Eukaryota</taxon>
        <taxon>Fungi</taxon>
        <taxon>Dikarya</taxon>
        <taxon>Ascomycota</taxon>
        <taxon>Pezizomycotina</taxon>
        <taxon>Eurotiomycetes</taxon>
        <taxon>Eurotiomycetidae</taxon>
        <taxon>Eurotiales</taxon>
        <taxon>Aspergillaceae</taxon>
        <taxon>Penicillium</taxon>
    </lineage>
</organism>
<accession>A0A9W9LFE9</accession>
<name>A0A9W9LFE9_9EURO</name>